<dbReference type="EMBL" id="JAWJZB010000011">
    <property type="protein sequence ID" value="MDV5089081.1"/>
    <property type="molecule type" value="Genomic_DNA"/>
</dbReference>
<keyword evidence="2 4" id="KW-0808">Transferase</keyword>
<evidence type="ECO:0000313" key="7">
    <source>
        <dbReference type="Proteomes" id="UP001272515"/>
    </source>
</evidence>
<keyword evidence="7" id="KW-1185">Reference proteome</keyword>
<dbReference type="Pfam" id="PF00294">
    <property type="entry name" value="PfkB"/>
    <property type="match status" value="1"/>
</dbReference>
<comment type="caution">
    <text evidence="6">The sequence shown here is derived from an EMBL/GenBank/DDBJ whole genome shotgun (WGS) entry which is preliminary data.</text>
</comment>
<protein>
    <submittedName>
        <fullName evidence="6">PfkB family carbohydrate kinase</fullName>
    </submittedName>
</protein>
<dbReference type="PANTHER" id="PTHR10584">
    <property type="entry name" value="SUGAR KINASE"/>
    <property type="match status" value="1"/>
</dbReference>
<dbReference type="InterPro" id="IPR029056">
    <property type="entry name" value="Ribokinase-like"/>
</dbReference>
<evidence type="ECO:0000256" key="4">
    <source>
        <dbReference type="RuleBase" id="RU003704"/>
    </source>
</evidence>
<evidence type="ECO:0000256" key="3">
    <source>
        <dbReference type="ARBA" id="ARBA00022777"/>
    </source>
</evidence>
<dbReference type="PROSITE" id="PS00584">
    <property type="entry name" value="PFKB_KINASES_2"/>
    <property type="match status" value="1"/>
</dbReference>
<accession>A0ABU3ZAZ2</accession>
<dbReference type="InterPro" id="IPR002139">
    <property type="entry name" value="Ribo/fructo_kinase"/>
</dbReference>
<sequence length="307" mass="33856">MKTLVIGAAIVDLMMHIDRLPKSGEDIPCHDTRTVVGGCAYNVANMLQNLHIPHDLCVPVGTGHFGDIIRAGMLKSGYTPLIEDSTQDNGYCLSLIEQTGERTFITVQGSEGHFKSEWFDQIDINNYYNIYIAGYQSCGESGQVISHWFAQNPTISNKRIFFAPGPMITHIKPDILERLLSLQPILHLNEVEALDFTKCTNTESAIKTIYNKNKNLVFITLGKRGTLYYDGNEIHTIDAMPTTVVDTVGAGDSHIAAIIAGISNGLSISQSVHLANKVAASIVSISGPVMDYEAFQKNLDIWNYEYN</sequence>
<evidence type="ECO:0000313" key="6">
    <source>
        <dbReference type="EMBL" id="MDV5089081.1"/>
    </source>
</evidence>
<dbReference type="RefSeq" id="WP_317330448.1">
    <property type="nucleotide sequence ID" value="NZ_JAWJZA010000026.1"/>
</dbReference>
<dbReference type="GO" id="GO:0016301">
    <property type="term" value="F:kinase activity"/>
    <property type="evidence" value="ECO:0007669"/>
    <property type="project" value="UniProtKB-KW"/>
</dbReference>
<dbReference type="InterPro" id="IPR011611">
    <property type="entry name" value="PfkB_dom"/>
</dbReference>
<dbReference type="Gene3D" id="3.40.1190.20">
    <property type="match status" value="1"/>
</dbReference>
<evidence type="ECO:0000256" key="2">
    <source>
        <dbReference type="ARBA" id="ARBA00022679"/>
    </source>
</evidence>
<evidence type="ECO:0000256" key="1">
    <source>
        <dbReference type="ARBA" id="ARBA00010688"/>
    </source>
</evidence>
<comment type="similarity">
    <text evidence="1 4">Belongs to the carbohydrate kinase PfkB family.</text>
</comment>
<gene>
    <name evidence="6" type="ORF">RVY80_09635</name>
</gene>
<proteinExistence type="inferred from homology"/>
<evidence type="ECO:0000259" key="5">
    <source>
        <dbReference type="Pfam" id="PF00294"/>
    </source>
</evidence>
<dbReference type="PRINTS" id="PR00990">
    <property type="entry name" value="RIBOKINASE"/>
</dbReference>
<dbReference type="SUPFAM" id="SSF53613">
    <property type="entry name" value="Ribokinase-like"/>
    <property type="match status" value="1"/>
</dbReference>
<keyword evidence="3 4" id="KW-0418">Kinase</keyword>
<dbReference type="Proteomes" id="UP001272515">
    <property type="component" value="Unassembled WGS sequence"/>
</dbReference>
<name>A0ABU3ZAZ2_9FIRM</name>
<organism evidence="6 7">
    <name type="scientific">Veillonella absiana</name>
    <dbReference type="NCBI Taxonomy" id="3079305"/>
    <lineage>
        <taxon>Bacteria</taxon>
        <taxon>Bacillati</taxon>
        <taxon>Bacillota</taxon>
        <taxon>Negativicutes</taxon>
        <taxon>Veillonellales</taxon>
        <taxon>Veillonellaceae</taxon>
        <taxon>Veillonella</taxon>
    </lineage>
</organism>
<reference evidence="6 7" key="1">
    <citation type="submission" date="2023-10" db="EMBL/GenBank/DDBJ databases">
        <title>Veillonella sp. nov., isolated from a pig farm feces dump.</title>
        <authorList>
            <person name="Chang Y.-H."/>
        </authorList>
    </citation>
    <scope>NUCLEOTIDE SEQUENCE [LARGE SCALE GENOMIC DNA]</scope>
    <source>
        <strain evidence="6 7">YH-vei2233</strain>
    </source>
</reference>
<feature type="domain" description="Carbohydrate kinase PfkB" evidence="5">
    <location>
        <begin position="4"/>
        <end position="287"/>
    </location>
</feature>
<dbReference type="PANTHER" id="PTHR10584:SF166">
    <property type="entry name" value="RIBOKINASE"/>
    <property type="match status" value="1"/>
</dbReference>
<dbReference type="InterPro" id="IPR002173">
    <property type="entry name" value="Carboh/pur_kinase_PfkB_CS"/>
</dbReference>